<gene>
    <name evidence="1" type="ORF">PMO31116_02089</name>
</gene>
<proteinExistence type="predicted"/>
<keyword evidence="2" id="KW-1185">Reference proteome</keyword>
<dbReference type="EMBL" id="CABPSD010000005">
    <property type="protein sequence ID" value="VVE00637.1"/>
    <property type="molecule type" value="Genomic_DNA"/>
</dbReference>
<evidence type="ECO:0000313" key="2">
    <source>
        <dbReference type="Proteomes" id="UP000368474"/>
    </source>
</evidence>
<sequence>MLEIGTLAKAIKRSRLHHTVRLGAFTKHSRFSRLTPIEYYAPRAGGVPRSVRKNVRRARWRALTRIHTGSHAEVGLQLG</sequence>
<accession>A0A5E4UKZ7</accession>
<name>A0A5E4UKZ7_9BURK</name>
<evidence type="ECO:0000313" key="1">
    <source>
        <dbReference type="EMBL" id="VVE00637.1"/>
    </source>
</evidence>
<dbReference type="AlphaFoldDB" id="A0A5E4UKZ7"/>
<protein>
    <submittedName>
        <fullName evidence="1">Uncharacterized protein</fullName>
    </submittedName>
</protein>
<dbReference type="Proteomes" id="UP000368474">
    <property type="component" value="Unassembled WGS sequence"/>
</dbReference>
<reference evidence="1 2" key="1">
    <citation type="submission" date="2019-08" db="EMBL/GenBank/DDBJ databases">
        <authorList>
            <person name="Peeters C."/>
        </authorList>
    </citation>
    <scope>NUCLEOTIDE SEQUENCE [LARGE SCALE GENOMIC DNA]</scope>
    <source>
        <strain evidence="1 2">LMG 31116</strain>
    </source>
</reference>
<organism evidence="1 2">
    <name type="scientific">Pandoraea morbifera</name>
    <dbReference type="NCBI Taxonomy" id="2508300"/>
    <lineage>
        <taxon>Bacteria</taxon>
        <taxon>Pseudomonadati</taxon>
        <taxon>Pseudomonadota</taxon>
        <taxon>Betaproteobacteria</taxon>
        <taxon>Burkholderiales</taxon>
        <taxon>Burkholderiaceae</taxon>
        <taxon>Pandoraea</taxon>
    </lineage>
</organism>